<evidence type="ECO:0000313" key="12">
    <source>
        <dbReference type="Proteomes" id="UP001159427"/>
    </source>
</evidence>
<reference evidence="11 12" key="1">
    <citation type="submission" date="2022-05" db="EMBL/GenBank/DDBJ databases">
        <authorList>
            <consortium name="Genoscope - CEA"/>
            <person name="William W."/>
        </authorList>
    </citation>
    <scope>NUCLEOTIDE SEQUENCE [LARGE SCALE GENOMIC DNA]</scope>
</reference>
<dbReference type="PANTHER" id="PTHR19297:SF191">
    <property type="entry name" value="PROTEIN XYLOSYLTRANSFERASE"/>
    <property type="match status" value="1"/>
</dbReference>
<dbReference type="EMBL" id="CALNXI010000214">
    <property type="protein sequence ID" value="CAH3022329.1"/>
    <property type="molecule type" value="Genomic_DNA"/>
</dbReference>
<dbReference type="InterPro" id="IPR003406">
    <property type="entry name" value="Glyco_trans_14"/>
</dbReference>
<accession>A0ABN8M2F1</accession>
<evidence type="ECO:0000256" key="1">
    <source>
        <dbReference type="ARBA" id="ARBA00004606"/>
    </source>
</evidence>
<comment type="pathway">
    <text evidence="2">Protein modification; protein glycosylation.</text>
</comment>
<evidence type="ECO:0000256" key="5">
    <source>
        <dbReference type="ARBA" id="ARBA00022692"/>
    </source>
</evidence>
<comment type="caution">
    <text evidence="11">The sequence shown here is derived from an EMBL/GenBank/DDBJ whole genome shotgun (WGS) entry which is preliminary data.</text>
</comment>
<name>A0ABN8M2F1_9CNID</name>
<gene>
    <name evidence="11" type="ORF">PEVE_00014980</name>
</gene>
<evidence type="ECO:0000256" key="7">
    <source>
        <dbReference type="ARBA" id="ARBA00022989"/>
    </source>
</evidence>
<keyword evidence="8" id="KW-0472">Membrane</keyword>
<evidence type="ECO:0000256" key="6">
    <source>
        <dbReference type="ARBA" id="ARBA00022968"/>
    </source>
</evidence>
<keyword evidence="6" id="KW-0735">Signal-anchor</keyword>
<dbReference type="Pfam" id="PF02485">
    <property type="entry name" value="Branch"/>
    <property type="match status" value="1"/>
</dbReference>
<sequence length="367" mass="42445">ESKWRRCKNLISGEEKINETNQISSNDSEILSIYRPDQDCPCVLQTRFVHPPVSKEEGELPIAFSLTVYKGSRLLDRILRAIYMPNNVYCIHIDKKSSEVFRKAIQAIIRCLPNVFIAANSVDVIWGHISVVKAQFSCMEELLKSQVKWKYYISLVGQDFPLYDNKQIVKALQSLNNTNNIESYPMAKRELSRMKAVFILKENHRIYRTKKPKGPPPHNITFCKGSTHIIAIREFVEFVLHGQIGKDLYEFLKDSGIPDETIYSSLQRHPGVPGAINGNQPTWIARAMLQYWSKKKTRGICSGKWVRLLCWITFQDLSWALGEENKDKLFVHKIPFNFNEELIECILLARQGRKYDTAMWNTNSTDL</sequence>
<keyword evidence="3" id="KW-0328">Glycosyltransferase</keyword>
<feature type="non-terminal residue" evidence="11">
    <location>
        <position position="1"/>
    </location>
</feature>
<organism evidence="11 12">
    <name type="scientific">Porites evermanni</name>
    <dbReference type="NCBI Taxonomy" id="104178"/>
    <lineage>
        <taxon>Eukaryota</taxon>
        <taxon>Metazoa</taxon>
        <taxon>Cnidaria</taxon>
        <taxon>Anthozoa</taxon>
        <taxon>Hexacorallia</taxon>
        <taxon>Scleractinia</taxon>
        <taxon>Fungiina</taxon>
        <taxon>Poritidae</taxon>
        <taxon>Porites</taxon>
    </lineage>
</organism>
<keyword evidence="9" id="KW-0325">Glycoprotein</keyword>
<protein>
    <submittedName>
        <fullName evidence="11">Uncharacterized protein</fullName>
    </submittedName>
</protein>
<evidence type="ECO:0000256" key="4">
    <source>
        <dbReference type="ARBA" id="ARBA00022679"/>
    </source>
</evidence>
<evidence type="ECO:0000313" key="11">
    <source>
        <dbReference type="EMBL" id="CAH3022329.1"/>
    </source>
</evidence>
<evidence type="ECO:0000256" key="10">
    <source>
        <dbReference type="ARBA" id="ARBA00038150"/>
    </source>
</evidence>
<keyword evidence="7" id="KW-1133">Transmembrane helix</keyword>
<comment type="subcellular location">
    <subcellularLocation>
        <location evidence="1">Membrane</location>
        <topology evidence="1">Single-pass type II membrane protein</topology>
    </subcellularLocation>
</comment>
<comment type="similarity">
    <text evidence="10">Belongs to the glycosyltransferase 14 family.</text>
</comment>
<evidence type="ECO:0000256" key="3">
    <source>
        <dbReference type="ARBA" id="ARBA00022676"/>
    </source>
</evidence>
<dbReference type="Proteomes" id="UP001159427">
    <property type="component" value="Unassembled WGS sequence"/>
</dbReference>
<evidence type="ECO:0000256" key="8">
    <source>
        <dbReference type="ARBA" id="ARBA00023136"/>
    </source>
</evidence>
<proteinExistence type="inferred from homology"/>
<keyword evidence="5" id="KW-0812">Transmembrane</keyword>
<dbReference type="PANTHER" id="PTHR19297">
    <property type="entry name" value="GLYCOSYLTRANSFERASE 14 FAMILY MEMBER"/>
    <property type="match status" value="1"/>
</dbReference>
<keyword evidence="4" id="KW-0808">Transferase</keyword>
<evidence type="ECO:0000256" key="2">
    <source>
        <dbReference type="ARBA" id="ARBA00004922"/>
    </source>
</evidence>
<keyword evidence="12" id="KW-1185">Reference proteome</keyword>
<evidence type="ECO:0000256" key="9">
    <source>
        <dbReference type="ARBA" id="ARBA00023180"/>
    </source>
</evidence>